<protein>
    <recommendedName>
        <fullName evidence="4">Sexual development protein</fullName>
    </recommendedName>
</protein>
<evidence type="ECO:0000256" key="1">
    <source>
        <dbReference type="SAM" id="SignalP"/>
    </source>
</evidence>
<dbReference type="AlphaFoldDB" id="A0A9W9FEH5"/>
<feature type="signal peptide" evidence="1">
    <location>
        <begin position="1"/>
        <end position="19"/>
    </location>
</feature>
<dbReference type="EMBL" id="JAPQKI010000005">
    <property type="protein sequence ID" value="KAJ5098753.1"/>
    <property type="molecule type" value="Genomic_DNA"/>
</dbReference>
<keyword evidence="1" id="KW-0732">Signal</keyword>
<gene>
    <name evidence="2" type="ORF">N7532_005754</name>
</gene>
<organism evidence="2 3">
    <name type="scientific">Penicillium argentinense</name>
    <dbReference type="NCBI Taxonomy" id="1131581"/>
    <lineage>
        <taxon>Eukaryota</taxon>
        <taxon>Fungi</taxon>
        <taxon>Dikarya</taxon>
        <taxon>Ascomycota</taxon>
        <taxon>Pezizomycotina</taxon>
        <taxon>Eurotiomycetes</taxon>
        <taxon>Eurotiomycetidae</taxon>
        <taxon>Eurotiales</taxon>
        <taxon>Aspergillaceae</taxon>
        <taxon>Penicillium</taxon>
    </lineage>
</organism>
<comment type="caution">
    <text evidence="2">The sequence shown here is derived from an EMBL/GenBank/DDBJ whole genome shotgun (WGS) entry which is preliminary data.</text>
</comment>
<reference evidence="2" key="2">
    <citation type="journal article" date="2023" name="IMA Fungus">
        <title>Comparative genomic study of the Penicillium genus elucidates a diverse pangenome and 15 lateral gene transfer events.</title>
        <authorList>
            <person name="Petersen C."/>
            <person name="Sorensen T."/>
            <person name="Nielsen M.R."/>
            <person name="Sondergaard T.E."/>
            <person name="Sorensen J.L."/>
            <person name="Fitzpatrick D.A."/>
            <person name="Frisvad J.C."/>
            <person name="Nielsen K.L."/>
        </authorList>
    </citation>
    <scope>NUCLEOTIDE SEQUENCE</scope>
    <source>
        <strain evidence="2">IBT 30761</strain>
    </source>
</reference>
<evidence type="ECO:0000313" key="2">
    <source>
        <dbReference type="EMBL" id="KAJ5098753.1"/>
    </source>
</evidence>
<keyword evidence="3" id="KW-1185">Reference proteome</keyword>
<dbReference type="Proteomes" id="UP001149074">
    <property type="component" value="Unassembled WGS sequence"/>
</dbReference>
<feature type="chain" id="PRO_5040934364" description="Sexual development protein" evidence="1">
    <location>
        <begin position="20"/>
        <end position="358"/>
    </location>
</feature>
<dbReference type="OrthoDB" id="5293813at2759"/>
<proteinExistence type="predicted"/>
<sequence>MHFLRPVAALLGAAALVSAAPIDTGAPNNNNNNHDLPDGLPYPSPSELTLIEQQAHGTLPNGSPPPVISSQGIVNLQLIAFNELFEVAFFDELVTNITEGVVGYRFSVTDDRDLVVASLKAILAQEELHAIRANNALIHFHAHPIEPCQYHFPVKDYDSAIALAATFTDVVLGTLQDTVERFALGHDFDLAREIAAVIGNEGEQQGWFRMQQGKIPSELPFLTTSDVNFAFTAIQNFIYPGSCPNIHEIPLRTFEPLEIVTKASAKSQNLTFSFEDRANETSQFWMTYINQQNTPIVEPLNIVSHTGSYIEASAIFPYDEHELNGLTIAAVTKSGGPFADANTVAKWTHAGPGLIIVD</sequence>
<evidence type="ECO:0000313" key="3">
    <source>
        <dbReference type="Proteomes" id="UP001149074"/>
    </source>
</evidence>
<dbReference type="RefSeq" id="XP_056474407.1">
    <property type="nucleotide sequence ID" value="XM_056618248.1"/>
</dbReference>
<name>A0A9W9FEH5_9EURO</name>
<reference evidence="2" key="1">
    <citation type="submission" date="2022-11" db="EMBL/GenBank/DDBJ databases">
        <authorList>
            <person name="Petersen C."/>
        </authorList>
    </citation>
    <scope>NUCLEOTIDE SEQUENCE</scope>
    <source>
        <strain evidence="2">IBT 30761</strain>
    </source>
</reference>
<dbReference type="GeneID" id="81357227"/>
<dbReference type="Pfam" id="PF13668">
    <property type="entry name" value="Ferritin_2"/>
    <property type="match status" value="1"/>
</dbReference>
<accession>A0A9W9FEH5</accession>
<evidence type="ECO:0008006" key="4">
    <source>
        <dbReference type="Google" id="ProtNLM"/>
    </source>
</evidence>